<dbReference type="InterPro" id="IPR051681">
    <property type="entry name" value="Ser/Thr_Kinases-Pseudokinases"/>
</dbReference>
<accession>A0A2N0S579</accession>
<dbReference type="Pfam" id="PF07714">
    <property type="entry name" value="PK_Tyr_Ser-Thr"/>
    <property type="match status" value="1"/>
</dbReference>
<dbReference type="InterPro" id="IPR001245">
    <property type="entry name" value="Ser-Thr/Tyr_kinase_cat_dom"/>
</dbReference>
<dbReference type="VEuPathDB" id="FungiDB:RhiirFUN_009665"/>
<proteinExistence type="predicted"/>
<evidence type="ECO:0000313" key="3">
    <source>
        <dbReference type="Proteomes" id="UP000232688"/>
    </source>
</evidence>
<feature type="domain" description="Protein kinase" evidence="1">
    <location>
        <begin position="125"/>
        <end position="405"/>
    </location>
</feature>
<evidence type="ECO:0000259" key="1">
    <source>
        <dbReference type="PROSITE" id="PS50011"/>
    </source>
</evidence>
<dbReference type="SUPFAM" id="SSF56112">
    <property type="entry name" value="Protein kinase-like (PK-like)"/>
    <property type="match status" value="1"/>
</dbReference>
<keyword evidence="2" id="KW-0808">Transferase</keyword>
<dbReference type="InterPro" id="IPR011009">
    <property type="entry name" value="Kinase-like_dom_sf"/>
</dbReference>
<dbReference type="GO" id="GO:0005524">
    <property type="term" value="F:ATP binding"/>
    <property type="evidence" value="ECO:0007669"/>
    <property type="project" value="InterPro"/>
</dbReference>
<dbReference type="Gene3D" id="1.10.510.10">
    <property type="entry name" value="Transferase(Phosphotransferase) domain 1"/>
    <property type="match status" value="1"/>
</dbReference>
<dbReference type="EMBL" id="LLXH01000206">
    <property type="protein sequence ID" value="PKC70720.1"/>
    <property type="molecule type" value="Genomic_DNA"/>
</dbReference>
<dbReference type="Proteomes" id="UP000232688">
    <property type="component" value="Unassembled WGS sequence"/>
</dbReference>
<dbReference type="PANTHER" id="PTHR44329">
    <property type="entry name" value="SERINE/THREONINE-PROTEIN KINASE TNNI3K-RELATED"/>
    <property type="match status" value="1"/>
</dbReference>
<name>A0A2N0S579_9GLOM</name>
<dbReference type="PROSITE" id="PS50011">
    <property type="entry name" value="PROTEIN_KINASE_DOM"/>
    <property type="match status" value="1"/>
</dbReference>
<reference evidence="2 3" key="1">
    <citation type="submission" date="2017-10" db="EMBL/GenBank/DDBJ databases">
        <title>Extensive intraspecific genome diversity in a model arbuscular mycorrhizal fungus.</title>
        <authorList>
            <person name="Chen E.C.H."/>
            <person name="Morin E."/>
            <person name="Baudet D."/>
            <person name="Noel J."/>
            <person name="Ndikumana S."/>
            <person name="Charron P."/>
            <person name="St-Onge C."/>
            <person name="Giorgi J."/>
            <person name="Grigoriev I.V."/>
            <person name="Roux C."/>
            <person name="Martin F.M."/>
            <person name="Corradi N."/>
        </authorList>
    </citation>
    <scope>NUCLEOTIDE SEQUENCE [LARGE SCALE GENOMIC DNA]</scope>
    <source>
        <strain evidence="2 3">A1</strain>
    </source>
</reference>
<organism evidence="2 3">
    <name type="scientific">Rhizophagus irregularis</name>
    <dbReference type="NCBI Taxonomy" id="588596"/>
    <lineage>
        <taxon>Eukaryota</taxon>
        <taxon>Fungi</taxon>
        <taxon>Fungi incertae sedis</taxon>
        <taxon>Mucoromycota</taxon>
        <taxon>Glomeromycotina</taxon>
        <taxon>Glomeromycetes</taxon>
        <taxon>Glomerales</taxon>
        <taxon>Glomeraceae</taxon>
        <taxon>Rhizophagus</taxon>
    </lineage>
</organism>
<dbReference type="AlphaFoldDB" id="A0A2N0S579"/>
<comment type="caution">
    <text evidence="2">The sequence shown here is derived from an EMBL/GenBank/DDBJ whole genome shotgun (WGS) entry which is preliminary data.</text>
</comment>
<dbReference type="VEuPathDB" id="FungiDB:RhiirA1_532544"/>
<sequence>MLDNKDQGKIFLSSDYDLDIDERKVKYKNFNIVLCEICKNKINHNWYCRNCYDNENNEEKYRMLYGKCKRCFQAMKIRSWCLSCNSKRFEQDFNKWTSGNDEIDKLIKDSQTSSCILEWIPYDRFTDVKFLTEGGFANISSATWIDGRIEKWDQESNNWKRSEPIKVALKVSKVMKESMNPNPSEDFLNELKTLKKFSNYYHTHVIQCYGITREPNSLNYALVLKLKDCSLRDYLHYYYNMLTLKDKLDIIGRICLALDCIHSHNIIHSDLHSGNILYSFKKKSDISISDFGYCKPVNEINSDKMRVYGIMSYMAPEILRYERYTQASDVYSFGIIINEIFSGIQPFHDQSNDFTLALDICHGIRPKIGDETPEPLKKLIQKCWDTIPENRPNTNQIYSMLRDFMYTKRNEDSYDFRKYTNQYKELLRESSYNLEIDTYTSHNTHNSNFLSAPSCIRTKSTMYELSSSRFTGFDECSDCIISN</sequence>
<gene>
    <name evidence="2" type="ORF">RhiirA1_532544</name>
</gene>
<protein>
    <submittedName>
        <fullName evidence="2">Kinase-like protein</fullName>
    </submittedName>
</protein>
<dbReference type="VEuPathDB" id="FungiDB:FUN_007071"/>
<keyword evidence="2" id="KW-0418">Kinase</keyword>
<dbReference type="InterPro" id="IPR000719">
    <property type="entry name" value="Prot_kinase_dom"/>
</dbReference>
<evidence type="ECO:0000313" key="2">
    <source>
        <dbReference type="EMBL" id="PKC70720.1"/>
    </source>
</evidence>
<reference evidence="2 3" key="2">
    <citation type="submission" date="2017-10" db="EMBL/GenBank/DDBJ databases">
        <title>Genome analyses suggest a sexual origin of heterokaryosis in a supposedly ancient asexual fungus.</title>
        <authorList>
            <person name="Corradi N."/>
            <person name="Sedzielewska K."/>
            <person name="Noel J."/>
            <person name="Charron P."/>
            <person name="Farinelli L."/>
            <person name="Marton T."/>
            <person name="Kruger M."/>
            <person name="Pelin A."/>
            <person name="Brachmann A."/>
            <person name="Corradi N."/>
        </authorList>
    </citation>
    <scope>NUCLEOTIDE SEQUENCE [LARGE SCALE GENOMIC DNA]</scope>
    <source>
        <strain evidence="2 3">A1</strain>
    </source>
</reference>
<dbReference type="GO" id="GO:0004674">
    <property type="term" value="F:protein serine/threonine kinase activity"/>
    <property type="evidence" value="ECO:0007669"/>
    <property type="project" value="TreeGrafter"/>
</dbReference>